<dbReference type="Proteomes" id="UP000831607">
    <property type="component" value="Chromosome"/>
</dbReference>
<feature type="domain" description="Hydantoinase A/oxoprolinase" evidence="1">
    <location>
        <begin position="210"/>
        <end position="505"/>
    </location>
</feature>
<dbReference type="Pfam" id="PF01968">
    <property type="entry name" value="Hydantoinase_A"/>
    <property type="match status" value="1"/>
</dbReference>
<dbReference type="InterPro" id="IPR045079">
    <property type="entry name" value="Oxoprolinase-like"/>
</dbReference>
<evidence type="ECO:0000259" key="3">
    <source>
        <dbReference type="Pfam" id="PF19278"/>
    </source>
</evidence>
<reference evidence="4 5" key="1">
    <citation type="submission" date="2020-11" db="EMBL/GenBank/DDBJ databases">
        <title>Algicoccus daihaiensis sp.nov., isolated from Daihai Lake in Inner Mongolia.</title>
        <authorList>
            <person name="Kai J."/>
        </authorList>
    </citation>
    <scope>NUCLEOTIDE SEQUENCE [LARGE SCALE GENOMIC DNA]</scope>
    <source>
        <strain evidence="5">f23</strain>
    </source>
</reference>
<proteinExistence type="predicted"/>
<evidence type="ECO:0000313" key="4">
    <source>
        <dbReference type="EMBL" id="UOD50114.1"/>
    </source>
</evidence>
<dbReference type="InterPro" id="IPR049517">
    <property type="entry name" value="ACX-like_C"/>
</dbReference>
<evidence type="ECO:0000259" key="1">
    <source>
        <dbReference type="Pfam" id="PF01968"/>
    </source>
</evidence>
<dbReference type="InterPro" id="IPR008040">
    <property type="entry name" value="Hydant_A_N"/>
</dbReference>
<dbReference type="SUPFAM" id="SSF53067">
    <property type="entry name" value="Actin-like ATPase domain"/>
    <property type="match status" value="1"/>
</dbReference>
<dbReference type="RefSeq" id="WP_243478511.1">
    <property type="nucleotide sequence ID" value="NZ_CP063982.1"/>
</dbReference>
<dbReference type="PANTHER" id="PTHR11365:SF23">
    <property type="entry name" value="HYPOTHETICAL 5-OXOPROLINASE (EUROFUNG)-RELATED"/>
    <property type="match status" value="1"/>
</dbReference>
<dbReference type="Pfam" id="PF19278">
    <property type="entry name" value="Hydant_A_C"/>
    <property type="match status" value="1"/>
</dbReference>
<accession>A0ABY4AIJ8</accession>
<dbReference type="InterPro" id="IPR043129">
    <property type="entry name" value="ATPase_NBD"/>
</dbReference>
<dbReference type="EMBL" id="CP063982">
    <property type="protein sequence ID" value="UOD50114.1"/>
    <property type="molecule type" value="Genomic_DNA"/>
</dbReference>
<protein>
    <submittedName>
        <fullName evidence="4">Hydantoinase/oxoprolinase family protein</fullName>
    </submittedName>
</protein>
<feature type="domain" description="Hydantoinase/oxoprolinase N-terminal" evidence="2">
    <location>
        <begin position="15"/>
        <end position="189"/>
    </location>
</feature>
<keyword evidence="5" id="KW-1185">Reference proteome</keyword>
<name>A0ABY4AIJ8_9BURK</name>
<gene>
    <name evidence="4" type="ORF">DHf2319_11830</name>
</gene>
<dbReference type="PANTHER" id="PTHR11365">
    <property type="entry name" value="5-OXOPROLINASE RELATED"/>
    <property type="match status" value="1"/>
</dbReference>
<organism evidence="4 5">
    <name type="scientific">Orrella daihaiensis</name>
    <dbReference type="NCBI Taxonomy" id="2782176"/>
    <lineage>
        <taxon>Bacteria</taxon>
        <taxon>Pseudomonadati</taxon>
        <taxon>Pseudomonadota</taxon>
        <taxon>Betaproteobacteria</taxon>
        <taxon>Burkholderiales</taxon>
        <taxon>Alcaligenaceae</taxon>
        <taxon>Orrella</taxon>
    </lineage>
</organism>
<sequence length="700" mass="75339">MQQTKEVNSYQYAFDIGGTFTDCVLLGSDGSVHTTKVLSDHEHVVGPILAGLERMLSEHDISIGQVQEVVVGATTAVTNLIIERKGAVTGLIATKGFRDVIEIGREIRYDLYDLTAPGPDPVVPRELRVEVDERITAAGDVIHEPLDTDIERAIRHLIDGGAKAIAVCLLHSYNNPRHEQQIKRVAQRIAPEIPISLSCEVLGELREYERTVATVLNAYVMPMVGDYLGLIENGLRKAGINATLQIMQSNGGVISRELGERMPIRMLESGPAAGALGAAHSARTASLADVLAFDMGGTTAKACLITHGTPSVTTEFEAARLKRFKKGSGLPVRLPTVDLIEIGAGGGSIAHIDSTGLLKVGPHSAGSSPGPACYGLGGELPTVTDAALVLGYLDPNGSLSGTVKLRLDLAQAAIDKHIAQPLGMSVVEAANGVHRIVCEHMAAAAKIHAVEKGKDVRKYTLLAFGGAGPIHSREVARRAGCNKFLIPANAGVFSAFGLLVASMRVDAVRTRFTRLDSIDWDTIKTLLMELRQSLSEQLISAGVEPQKIVFRHSADMRYVGQGFEVETELSDDLEFFDKKDIEVRFNNAYAQLFGSHLTNQKIEIVNWRVQAEAPSAKLPRLAGVATTVERSQTERARKAYFPDANAFIDTPVLHESVLVPGKHYAGPALIEQSGSTVVIGPGDRYEVDQFGNLRVTLKQS</sequence>
<dbReference type="Pfam" id="PF05378">
    <property type="entry name" value="Hydant_A_N"/>
    <property type="match status" value="1"/>
</dbReference>
<evidence type="ECO:0000259" key="2">
    <source>
        <dbReference type="Pfam" id="PF05378"/>
    </source>
</evidence>
<evidence type="ECO:0000313" key="5">
    <source>
        <dbReference type="Proteomes" id="UP000831607"/>
    </source>
</evidence>
<dbReference type="InterPro" id="IPR002821">
    <property type="entry name" value="Hydantoinase_A"/>
</dbReference>
<feature type="domain" description="Acetophenone carboxylase-like C-terminal" evidence="3">
    <location>
        <begin position="522"/>
        <end position="690"/>
    </location>
</feature>